<dbReference type="InterPro" id="IPR009286">
    <property type="entry name" value="Ins_P5_2-kin"/>
</dbReference>
<dbReference type="GO" id="GO:0035299">
    <property type="term" value="F:inositol-1,3,4,5,6-pentakisphosphate 2-kinase activity"/>
    <property type="evidence" value="ECO:0007669"/>
    <property type="project" value="UniProtKB-EC"/>
</dbReference>
<gene>
    <name evidence="9" type="ORF">FIBRA_01286</name>
</gene>
<comment type="function">
    <text evidence="8">Phosphorylates Ins(1,3,4,5,6)P5 at position 2 to form Ins(1,2,3,4,5,6)P6 (InsP6 or phytate).</text>
</comment>
<dbReference type="OrthoDB" id="272370at2759"/>
<name>J4I8E5_9APHY</name>
<proteinExistence type="predicted"/>
<dbReference type="GO" id="GO:0005524">
    <property type="term" value="F:ATP binding"/>
    <property type="evidence" value="ECO:0007669"/>
    <property type="project" value="UniProtKB-KW"/>
</dbReference>
<organism evidence="9 10">
    <name type="scientific">Fibroporia radiculosa</name>
    <dbReference type="NCBI Taxonomy" id="599839"/>
    <lineage>
        <taxon>Eukaryota</taxon>
        <taxon>Fungi</taxon>
        <taxon>Dikarya</taxon>
        <taxon>Basidiomycota</taxon>
        <taxon>Agaricomycotina</taxon>
        <taxon>Agaricomycetes</taxon>
        <taxon>Polyporales</taxon>
        <taxon>Fibroporiaceae</taxon>
        <taxon>Fibroporia</taxon>
    </lineage>
</organism>
<evidence type="ECO:0000256" key="5">
    <source>
        <dbReference type="ARBA" id="ARBA00022741"/>
    </source>
</evidence>
<dbReference type="HOGENOM" id="CLU_033188_1_0_1"/>
<dbReference type="RefSeq" id="XP_012178554.1">
    <property type="nucleotide sequence ID" value="XM_012323164.1"/>
</dbReference>
<comment type="catalytic activity">
    <reaction evidence="1 8">
        <text>1D-myo-inositol 1,3,4,5,6-pentakisphosphate + ATP = 1D-myo-inositol hexakisphosphate + ADP + H(+)</text>
        <dbReference type="Rhea" id="RHEA:20313"/>
        <dbReference type="ChEBI" id="CHEBI:15378"/>
        <dbReference type="ChEBI" id="CHEBI:30616"/>
        <dbReference type="ChEBI" id="CHEBI:57733"/>
        <dbReference type="ChEBI" id="CHEBI:58130"/>
        <dbReference type="ChEBI" id="CHEBI:456216"/>
        <dbReference type="EC" id="2.7.1.158"/>
    </reaction>
</comment>
<dbReference type="GO" id="GO:0005634">
    <property type="term" value="C:nucleus"/>
    <property type="evidence" value="ECO:0007669"/>
    <property type="project" value="TreeGrafter"/>
</dbReference>
<evidence type="ECO:0000256" key="3">
    <source>
        <dbReference type="ARBA" id="ARBA00014846"/>
    </source>
</evidence>
<keyword evidence="10" id="KW-1185">Reference proteome</keyword>
<evidence type="ECO:0000256" key="8">
    <source>
        <dbReference type="RuleBase" id="RU364126"/>
    </source>
</evidence>
<keyword evidence="5 8" id="KW-0547">Nucleotide-binding</keyword>
<evidence type="ECO:0000313" key="9">
    <source>
        <dbReference type="EMBL" id="CCL99271.1"/>
    </source>
</evidence>
<dbReference type="Gene3D" id="3.30.200.110">
    <property type="entry name" value="Inositol-pentakisphosphate 2-kinase, N-lobe"/>
    <property type="match status" value="1"/>
</dbReference>
<evidence type="ECO:0000313" key="10">
    <source>
        <dbReference type="Proteomes" id="UP000006352"/>
    </source>
</evidence>
<evidence type="ECO:0000256" key="2">
    <source>
        <dbReference type="ARBA" id="ARBA00012023"/>
    </source>
</evidence>
<keyword evidence="7 8" id="KW-0067">ATP-binding</keyword>
<evidence type="ECO:0000256" key="7">
    <source>
        <dbReference type="ARBA" id="ARBA00022840"/>
    </source>
</evidence>
<dbReference type="GeneID" id="24094182"/>
<dbReference type="PANTHER" id="PTHR14456">
    <property type="entry name" value="INOSITOL POLYPHOSPHATE KINASE 1"/>
    <property type="match status" value="1"/>
</dbReference>
<evidence type="ECO:0000256" key="6">
    <source>
        <dbReference type="ARBA" id="ARBA00022777"/>
    </source>
</evidence>
<reference evidence="9 10" key="1">
    <citation type="journal article" date="2012" name="Appl. Environ. Microbiol.">
        <title>Short-read sequencing for genomic analysis of the brown rot fungus Fibroporia radiculosa.</title>
        <authorList>
            <person name="Tang J.D."/>
            <person name="Perkins A.D."/>
            <person name="Sonstegard T.S."/>
            <person name="Schroeder S.G."/>
            <person name="Burgess S.C."/>
            <person name="Diehl S.V."/>
        </authorList>
    </citation>
    <scope>NUCLEOTIDE SEQUENCE [LARGE SCALE GENOMIC DNA]</scope>
    <source>
        <strain evidence="9 10">TFFH 294</strain>
    </source>
</reference>
<evidence type="ECO:0000256" key="4">
    <source>
        <dbReference type="ARBA" id="ARBA00022679"/>
    </source>
</evidence>
<dbReference type="InterPro" id="IPR043001">
    <property type="entry name" value="IP5_2-K_N_lobe"/>
</dbReference>
<protein>
    <recommendedName>
        <fullName evidence="3 8">Inositol-pentakisphosphate 2-kinase</fullName>
        <ecNumber evidence="2 8">2.7.1.158</ecNumber>
    </recommendedName>
</protein>
<dbReference type="InParanoid" id="J4I8E5"/>
<dbReference type="STRING" id="599839.J4I8E5"/>
<keyword evidence="6 8" id="KW-0418">Kinase</keyword>
<dbReference type="PANTHER" id="PTHR14456:SF2">
    <property type="entry name" value="INOSITOL-PENTAKISPHOSPHATE 2-KINASE"/>
    <property type="match status" value="1"/>
</dbReference>
<dbReference type="AlphaFoldDB" id="J4I8E5"/>
<dbReference type="EC" id="2.7.1.158" evidence="2 8"/>
<dbReference type="GO" id="GO:0032958">
    <property type="term" value="P:inositol phosphate biosynthetic process"/>
    <property type="evidence" value="ECO:0007669"/>
    <property type="project" value="TreeGrafter"/>
</dbReference>
<dbReference type="Pfam" id="PF06090">
    <property type="entry name" value="Ins_P5_2-kin"/>
    <property type="match status" value="1"/>
</dbReference>
<sequence length="440" mass="49870">MSEQHHISDTSPQHWKYVAEGGVSVAFSYNGPPHPFYDGKVLKLRKVSKHSGLFHPHSEFEDFEDLEGLAVAFDSAILQRLVPREYFPRCEAVQMDSEWLAQLKLLCEAQRPSERRLRDEIDVRRNKAILIEDLVGWDGMTVEIKPKWGFLPSPTHLSQLSCPVKTRTCRFCMHAHMKSTQGNDSALGFCPLDLYSGEELRVRYALSALWDVWLSTSGAINNMRVFVKGVFIKPVSNSAVLAFMLGFKDPASPDQSPPSMAEIRDRFVSALVPSLVKTPVLGLISSLQRTLDSLDIEGLATLWEHSHAESQPAIPFGTNTTQPTVGEWSEFADEYLRRSASDFNKEPLPDELRYHCLSYLLSATFKDCSLMLRLPLSSFQDDQAKVQGSIKVIDLDVKSISRLDKWRRLDRAIVMTYIKVAEPRRCIDQRGSTPKPRYPK</sequence>
<comment type="domain">
    <text evidence="8">The EXKPK motif is conserved in inositol-pentakisphosphate 2-kinases of both family 1 and 2.</text>
</comment>
<dbReference type="Proteomes" id="UP000006352">
    <property type="component" value="Unassembled WGS sequence"/>
</dbReference>
<accession>J4I8E5</accession>
<dbReference type="EMBL" id="HE796925">
    <property type="protein sequence ID" value="CCL99271.1"/>
    <property type="molecule type" value="Genomic_DNA"/>
</dbReference>
<evidence type="ECO:0000256" key="1">
    <source>
        <dbReference type="ARBA" id="ARBA00001774"/>
    </source>
</evidence>
<keyword evidence="4 8" id="KW-0808">Transferase</keyword>